<name>A0ABP9INC8_9ACTN</name>
<comment type="caution">
    <text evidence="2">The sequence shown here is derived from an EMBL/GenBank/DDBJ whole genome shotgun (WGS) entry which is preliminary data.</text>
</comment>
<gene>
    <name evidence="2" type="ORF">GCM10023335_19880</name>
</gene>
<feature type="compositionally biased region" description="Low complexity" evidence="1">
    <location>
        <begin position="827"/>
        <end position="845"/>
    </location>
</feature>
<feature type="region of interest" description="Disordered" evidence="1">
    <location>
        <begin position="797"/>
        <end position="931"/>
    </location>
</feature>
<feature type="compositionally biased region" description="Polar residues" evidence="1">
    <location>
        <begin position="861"/>
        <end position="879"/>
    </location>
</feature>
<dbReference type="Proteomes" id="UP001501759">
    <property type="component" value="Unassembled WGS sequence"/>
</dbReference>
<sequence>MEQEPYDSRVGSARPRTDGAAPGRGPDPGEITVITATDVAGSRFTGGIGTAPEPGRQAAVVAQAQAVLPMVVQSVYAKQLRSVELRGDDTGDPHFVLTDHRDKEFTLRVDAVPLPTGTVARMHVNTTSDHHFVQLSDRMDPQQVGRALSHEIGEMLAVRERAARAAAGDPSVAGVAPPRDVLLTRGRLTAAEEGFRLTEEDLGRVGELNHLAARMTDATLEASQRAEAREELSALIDHTGLRPQAPSGSDRFDRELQAADLRLNSIEPHLTPQAWQAVSHLAVPVEQLSGQDAVDLQAFRARAAYTLPLGNGPPMPGMRPDGTPVPREELAAAAAEAADRRTRASAATLDQLRAEAAASGEWPTRQVMIGGGASLVGRDPDALLVDARGRWHLDPGQGIVQSADQVRDMRATGLGDAHQFVDPTGRVPRDAVRLWEDELAVRGPVVDGMARLLPAQDGRLYAHIRPNDGSPDVYVQVEGVPTVATGLPPEMVPGVDRRDVVNLPEAIDAVRGRLPADSPAHERLAGAPDARQTLQVLREEGVLDALRADGGARSALRTLDATAQWEQARATAPGRVFLGDEIAENRFDVSAADAPRTWLVAGAGGTGVADAEIILEADPRARVTIYGPNLPPALENQVQFTAMRERFVAEYGGDGRLTIDIHPDNRVGAVQMHTGPDGKPRFREGHVEAEAYVASLGRTAPVPEALRDLGEQTRAAGGQVRGDLMFDHDRQYLGYGMTFESGGQQRRVEVTGAASQALPRDVFPRDTQAALGTMGARQVPSQSGNAAPGFAPTAQQSVRLAQAREQGTVERRAAVPESWQRPALAAGTTPGSRPSAGPSSTTASPAGPPSVTPTDPVAGTPSGTPTNPVAGTPSATPTNPVAGAARRQSGRGSAAPGGPVPGSAPGSASPGQPPRVPRPPQPGGGGGAPGR</sequence>
<feature type="compositionally biased region" description="Pro residues" evidence="1">
    <location>
        <begin position="911"/>
        <end position="922"/>
    </location>
</feature>
<feature type="region of interest" description="Disordered" evidence="1">
    <location>
        <begin position="772"/>
        <end position="791"/>
    </location>
</feature>
<feature type="region of interest" description="Disordered" evidence="1">
    <location>
        <begin position="1"/>
        <end position="29"/>
    </location>
</feature>
<feature type="compositionally biased region" description="Low complexity" evidence="1">
    <location>
        <begin position="881"/>
        <end position="910"/>
    </location>
</feature>
<dbReference type="EMBL" id="BAABKB010000003">
    <property type="protein sequence ID" value="GAA5003896.1"/>
    <property type="molecule type" value="Genomic_DNA"/>
</dbReference>
<organism evidence="2 3">
    <name type="scientific">Streptomyces siamensis</name>
    <dbReference type="NCBI Taxonomy" id="1274986"/>
    <lineage>
        <taxon>Bacteria</taxon>
        <taxon>Bacillati</taxon>
        <taxon>Actinomycetota</taxon>
        <taxon>Actinomycetes</taxon>
        <taxon>Kitasatosporales</taxon>
        <taxon>Streptomycetaceae</taxon>
        <taxon>Streptomyces</taxon>
    </lineage>
</organism>
<evidence type="ECO:0000313" key="2">
    <source>
        <dbReference type="EMBL" id="GAA5003896.1"/>
    </source>
</evidence>
<protein>
    <submittedName>
        <fullName evidence="2">Uncharacterized protein</fullName>
    </submittedName>
</protein>
<evidence type="ECO:0000256" key="1">
    <source>
        <dbReference type="SAM" id="MobiDB-lite"/>
    </source>
</evidence>
<evidence type="ECO:0000313" key="3">
    <source>
        <dbReference type="Proteomes" id="UP001501759"/>
    </source>
</evidence>
<dbReference type="RefSeq" id="WP_345644705.1">
    <property type="nucleotide sequence ID" value="NZ_BAABKB010000003.1"/>
</dbReference>
<proteinExistence type="predicted"/>
<keyword evidence="3" id="KW-1185">Reference proteome</keyword>
<accession>A0ABP9INC8</accession>
<reference evidence="3" key="1">
    <citation type="journal article" date="2019" name="Int. J. Syst. Evol. Microbiol.">
        <title>The Global Catalogue of Microorganisms (GCM) 10K type strain sequencing project: providing services to taxonomists for standard genome sequencing and annotation.</title>
        <authorList>
            <consortium name="The Broad Institute Genomics Platform"/>
            <consortium name="The Broad Institute Genome Sequencing Center for Infectious Disease"/>
            <person name="Wu L."/>
            <person name="Ma J."/>
        </authorList>
    </citation>
    <scope>NUCLEOTIDE SEQUENCE [LARGE SCALE GENOMIC DNA]</scope>
    <source>
        <strain evidence="3">JCM 18409</strain>
    </source>
</reference>